<dbReference type="AlphaFoldDB" id="A0A238UWV7"/>
<proteinExistence type="inferred from homology"/>
<name>A0A238UWV7_9RHOB</name>
<dbReference type="Proteomes" id="UP000198417">
    <property type="component" value="Unassembled WGS sequence"/>
</dbReference>
<evidence type="ECO:0000259" key="3">
    <source>
        <dbReference type="Pfam" id="PF01464"/>
    </source>
</evidence>
<comment type="similarity">
    <text evidence="1">Belongs to the virb1 family.</text>
</comment>
<reference evidence="4 5" key="1">
    <citation type="submission" date="2017-06" db="EMBL/GenBank/DDBJ databases">
        <authorList>
            <person name="Kim H.J."/>
            <person name="Triplett B.A."/>
        </authorList>
    </citation>
    <scope>NUCLEOTIDE SEQUENCE [LARGE SCALE GENOMIC DNA]</scope>
    <source>
        <strain evidence="4 5">DSM 29052</strain>
    </source>
</reference>
<keyword evidence="5" id="KW-1185">Reference proteome</keyword>
<feature type="domain" description="Transglycosylase SLT" evidence="3">
    <location>
        <begin position="95"/>
        <end position="169"/>
    </location>
</feature>
<dbReference type="Gene3D" id="1.10.530.10">
    <property type="match status" value="1"/>
</dbReference>
<evidence type="ECO:0000256" key="1">
    <source>
        <dbReference type="ARBA" id="ARBA00009387"/>
    </source>
</evidence>
<dbReference type="InterPro" id="IPR023346">
    <property type="entry name" value="Lysozyme-like_dom_sf"/>
</dbReference>
<dbReference type="SUPFAM" id="SSF53955">
    <property type="entry name" value="Lysozyme-like"/>
    <property type="match status" value="1"/>
</dbReference>
<protein>
    <submittedName>
        <fullName evidence="4">Transglycosylase SLT domain-containing protein</fullName>
    </submittedName>
</protein>
<evidence type="ECO:0000256" key="2">
    <source>
        <dbReference type="SAM" id="SignalP"/>
    </source>
</evidence>
<organism evidence="4 5">
    <name type="scientific">Puniceibacterium sediminis</name>
    <dbReference type="NCBI Taxonomy" id="1608407"/>
    <lineage>
        <taxon>Bacteria</taxon>
        <taxon>Pseudomonadati</taxon>
        <taxon>Pseudomonadota</taxon>
        <taxon>Alphaproteobacteria</taxon>
        <taxon>Rhodobacterales</taxon>
        <taxon>Paracoccaceae</taxon>
        <taxon>Puniceibacterium</taxon>
    </lineage>
</organism>
<dbReference type="RefSeq" id="WP_245840588.1">
    <property type="nucleotide sequence ID" value="NZ_FZNN01000001.1"/>
</dbReference>
<evidence type="ECO:0000313" key="4">
    <source>
        <dbReference type="EMBL" id="SNR26740.1"/>
    </source>
</evidence>
<sequence>MLRFAFLLAMILAPLRGWATTSPAFPPQSPLAVTESLRPVARSESLPAVRWSDRARGLLWTRASVSALRGHASDLPRMVPRDIDAWCPAYRTADKAKREAFWVGLLSALAKHESTYRPKAVGGGGRWYGLLQILPGTARSYGCRAYSGDALIYGPANLSCALRIMAHTVARDGVVSKGMRGVAADWGPFHNAAKRDDMMSWTRSQSFCRALDATRPKARPIP</sequence>
<dbReference type="EMBL" id="FZNN01000001">
    <property type="protein sequence ID" value="SNR26740.1"/>
    <property type="molecule type" value="Genomic_DNA"/>
</dbReference>
<gene>
    <name evidence="4" type="ORF">SAMN06265370_101280</name>
</gene>
<evidence type="ECO:0000313" key="5">
    <source>
        <dbReference type="Proteomes" id="UP000198417"/>
    </source>
</evidence>
<accession>A0A238UWV7</accession>
<keyword evidence="2" id="KW-0732">Signal</keyword>
<feature type="signal peptide" evidence="2">
    <location>
        <begin position="1"/>
        <end position="19"/>
    </location>
</feature>
<feature type="chain" id="PRO_5012511765" evidence="2">
    <location>
        <begin position="20"/>
        <end position="222"/>
    </location>
</feature>
<dbReference type="Pfam" id="PF01464">
    <property type="entry name" value="SLT"/>
    <property type="match status" value="1"/>
</dbReference>
<dbReference type="InterPro" id="IPR008258">
    <property type="entry name" value="Transglycosylase_SLT_dom_1"/>
</dbReference>